<evidence type="ECO:0000256" key="1">
    <source>
        <dbReference type="SAM" id="MobiDB-lite"/>
    </source>
</evidence>
<gene>
    <name evidence="2" type="ORF">LEP1GSC024_4175</name>
</gene>
<dbReference type="Proteomes" id="UP000012138">
    <property type="component" value="Unassembled WGS sequence"/>
</dbReference>
<feature type="region of interest" description="Disordered" evidence="1">
    <location>
        <begin position="54"/>
        <end position="89"/>
    </location>
</feature>
<evidence type="ECO:0000313" key="2">
    <source>
        <dbReference type="EMBL" id="EMO90331.1"/>
    </source>
</evidence>
<name>M6YEQ0_9LEPT</name>
<accession>M6YEQ0</accession>
<dbReference type="AlphaFoldDB" id="M6YEQ0"/>
<evidence type="ECO:0000313" key="3">
    <source>
        <dbReference type="Proteomes" id="UP000012138"/>
    </source>
</evidence>
<feature type="compositionally biased region" description="Polar residues" evidence="1">
    <location>
        <begin position="71"/>
        <end position="81"/>
    </location>
</feature>
<dbReference type="EMBL" id="AKXB02000054">
    <property type="protein sequence ID" value="EMO90331.1"/>
    <property type="molecule type" value="Genomic_DNA"/>
</dbReference>
<protein>
    <submittedName>
        <fullName evidence="2">Uncharacterized protein</fullName>
    </submittedName>
</protein>
<feature type="compositionally biased region" description="Polar residues" evidence="1">
    <location>
        <begin position="54"/>
        <end position="63"/>
    </location>
</feature>
<organism evidence="2 3">
    <name type="scientific">Leptospira noguchii str. 2001034031</name>
    <dbReference type="NCBI Taxonomy" id="1193053"/>
    <lineage>
        <taxon>Bacteria</taxon>
        <taxon>Pseudomonadati</taxon>
        <taxon>Spirochaetota</taxon>
        <taxon>Spirochaetia</taxon>
        <taxon>Leptospirales</taxon>
        <taxon>Leptospiraceae</taxon>
        <taxon>Leptospira</taxon>
    </lineage>
</organism>
<proteinExistence type="predicted"/>
<comment type="caution">
    <text evidence="2">The sequence shown here is derived from an EMBL/GenBank/DDBJ whole genome shotgun (WGS) entry which is preliminary data.</text>
</comment>
<sequence>MIQSTSFTNKGRNYSVNYLYSGFSGFNPLPSQTKEEISLQVSISEHIMFQSTSFTNKGRNNSRPFGRSRATKFQSTSFTNKGRNKAMRN</sequence>
<reference evidence="2 3" key="1">
    <citation type="submission" date="2013-01" db="EMBL/GenBank/DDBJ databases">
        <authorList>
            <person name="Harkins D.M."/>
            <person name="Durkin A.S."/>
            <person name="Brinkac L.M."/>
            <person name="Haft D.H."/>
            <person name="Selengut J.D."/>
            <person name="Sanka R."/>
            <person name="DePew J."/>
            <person name="Purushe J."/>
            <person name="Whelen A.C."/>
            <person name="Vinetz J.M."/>
            <person name="Sutton G.G."/>
            <person name="Nierman W.C."/>
            <person name="Fouts D.E."/>
        </authorList>
    </citation>
    <scope>NUCLEOTIDE SEQUENCE [LARGE SCALE GENOMIC DNA]</scope>
    <source>
        <strain evidence="2 3">2001034031</strain>
    </source>
</reference>